<evidence type="ECO:0000313" key="2">
    <source>
        <dbReference type="Proteomes" id="UP000825935"/>
    </source>
</evidence>
<dbReference type="NCBIfam" id="TIGR02252">
    <property type="entry name" value="DREG-2"/>
    <property type="match status" value="1"/>
</dbReference>
<evidence type="ECO:0000313" key="1">
    <source>
        <dbReference type="EMBL" id="KAH7292326.1"/>
    </source>
</evidence>
<dbReference type="InterPro" id="IPR006439">
    <property type="entry name" value="HAD-SF_hydro_IA"/>
</dbReference>
<dbReference type="InterPro" id="IPR036412">
    <property type="entry name" value="HAD-like_sf"/>
</dbReference>
<dbReference type="EMBL" id="CM035434">
    <property type="protein sequence ID" value="KAH7292326.1"/>
    <property type="molecule type" value="Genomic_DNA"/>
</dbReference>
<dbReference type="Gene3D" id="1.10.150.720">
    <property type="entry name" value="Haloacid dehalogenase-like hydrolase"/>
    <property type="match status" value="1"/>
</dbReference>
<dbReference type="InterPro" id="IPR023214">
    <property type="entry name" value="HAD_sf"/>
</dbReference>
<accession>A0A8T2R7J6</accession>
<gene>
    <name evidence="1" type="ORF">KP509_29G061900</name>
</gene>
<dbReference type="Gene3D" id="3.40.50.1000">
    <property type="entry name" value="HAD superfamily/HAD-like"/>
    <property type="match status" value="1"/>
</dbReference>
<comment type="caution">
    <text evidence="1">The sequence shown here is derived from an EMBL/GenBank/DDBJ whole genome shotgun (WGS) entry which is preliminary data.</text>
</comment>
<dbReference type="CDD" id="cd16415">
    <property type="entry name" value="HAD_dREG-2_like"/>
    <property type="match status" value="1"/>
</dbReference>
<dbReference type="PANTHER" id="PTHR46649:SF5">
    <property type="entry name" value="F14L17.7 PROTEIN"/>
    <property type="match status" value="1"/>
</dbReference>
<dbReference type="SFLD" id="SFLDS00003">
    <property type="entry name" value="Haloacid_Dehalogenase"/>
    <property type="match status" value="1"/>
</dbReference>
<dbReference type="AlphaFoldDB" id="A0A8T2R7J6"/>
<protein>
    <recommendedName>
        <fullName evidence="3">Haloacid dehalogenase-like hydrolase domain-containing protein 3</fullName>
    </recommendedName>
</protein>
<keyword evidence="2" id="KW-1185">Reference proteome</keyword>
<dbReference type="PANTHER" id="PTHR46649">
    <property type="match status" value="1"/>
</dbReference>
<dbReference type="PRINTS" id="PR00413">
    <property type="entry name" value="HADHALOGNASE"/>
</dbReference>
<name>A0A8T2R7J6_CERRI</name>
<reference evidence="1" key="1">
    <citation type="submission" date="2021-08" db="EMBL/GenBank/DDBJ databases">
        <title>WGS assembly of Ceratopteris richardii.</title>
        <authorList>
            <person name="Marchant D.B."/>
            <person name="Chen G."/>
            <person name="Jenkins J."/>
            <person name="Shu S."/>
            <person name="Leebens-Mack J."/>
            <person name="Grimwood J."/>
            <person name="Schmutz J."/>
            <person name="Soltis P."/>
            <person name="Soltis D."/>
            <person name="Chen Z.-H."/>
        </authorList>
    </citation>
    <scope>NUCLEOTIDE SEQUENCE</scope>
    <source>
        <strain evidence="1">Whitten #5841</strain>
        <tissue evidence="1">Leaf</tissue>
    </source>
</reference>
<proteinExistence type="predicted"/>
<dbReference type="NCBIfam" id="TIGR01549">
    <property type="entry name" value="HAD-SF-IA-v1"/>
    <property type="match status" value="1"/>
</dbReference>
<dbReference type="Pfam" id="PF00702">
    <property type="entry name" value="Hydrolase"/>
    <property type="match status" value="1"/>
</dbReference>
<dbReference type="InterPro" id="IPR044924">
    <property type="entry name" value="HAD-SF_hydro_IA_REG-2-like_cap"/>
</dbReference>
<dbReference type="SFLD" id="SFLDG01129">
    <property type="entry name" value="C1.5:_HAD__Beta-PGM__Phosphata"/>
    <property type="match status" value="1"/>
</dbReference>
<evidence type="ECO:0008006" key="3">
    <source>
        <dbReference type="Google" id="ProtNLM"/>
    </source>
</evidence>
<dbReference type="OrthoDB" id="1694274at2759"/>
<dbReference type="Proteomes" id="UP000825935">
    <property type="component" value="Chromosome 29"/>
</dbReference>
<dbReference type="OMA" id="KCVGIIS"/>
<sequence>MISPALHRFPMDVLNRAFGAPVLVRAFSKDHLSNRPPPGSTVFDRKYKALFIDAGGTLIQPVKPIHETYSAFGAKYGVSLSGKDIKEGFRRVFAEPWPQHLRYEGDGKPFWRHVVAQATGCNDEQFFEELYQYYAKGAAWKLPVGVLSSLQQLKESGVKLGVISNFDTRLRPLLQELNISEVFHSIIVSCEVGYEKPAPEIFKAALSALNVEASEAVLLGDDPIADKEGARSVGMDAWLWKKEITTFEELVTKVLQTQE</sequence>
<dbReference type="SUPFAM" id="SSF56784">
    <property type="entry name" value="HAD-like"/>
    <property type="match status" value="1"/>
</dbReference>
<organism evidence="1 2">
    <name type="scientific">Ceratopteris richardii</name>
    <name type="common">Triangle waterfern</name>
    <dbReference type="NCBI Taxonomy" id="49495"/>
    <lineage>
        <taxon>Eukaryota</taxon>
        <taxon>Viridiplantae</taxon>
        <taxon>Streptophyta</taxon>
        <taxon>Embryophyta</taxon>
        <taxon>Tracheophyta</taxon>
        <taxon>Polypodiopsida</taxon>
        <taxon>Polypodiidae</taxon>
        <taxon>Polypodiales</taxon>
        <taxon>Pteridineae</taxon>
        <taxon>Pteridaceae</taxon>
        <taxon>Parkerioideae</taxon>
        <taxon>Ceratopteris</taxon>
    </lineage>
</organism>
<dbReference type="InterPro" id="IPR011949">
    <property type="entry name" value="HAD-SF_hydro_IA_REG-2-like"/>
</dbReference>